<dbReference type="Gene3D" id="2.60.40.4230">
    <property type="entry name" value="Resistin head domain"/>
    <property type="match status" value="1"/>
</dbReference>
<dbReference type="GeneID" id="115478851"/>
<keyword evidence="3" id="KW-0964">Secreted</keyword>
<dbReference type="InParanoid" id="A0A6P7Z4N3"/>
<dbReference type="Pfam" id="PF06954">
    <property type="entry name" value="Resistin"/>
    <property type="match status" value="1"/>
</dbReference>
<evidence type="ECO:0000256" key="3">
    <source>
        <dbReference type="ARBA" id="ARBA00022525"/>
    </source>
</evidence>
<keyword evidence="5 7" id="KW-0732">Signal</keyword>
<name>A0A6P7Z4N3_9AMPH</name>
<evidence type="ECO:0000256" key="7">
    <source>
        <dbReference type="SAM" id="SignalP"/>
    </source>
</evidence>
<dbReference type="FunFam" id="2.60.40.4230:FF:000001">
    <property type="entry name" value="Resistin-like beta"/>
    <property type="match status" value="1"/>
</dbReference>
<evidence type="ECO:0000256" key="6">
    <source>
        <dbReference type="ARBA" id="ARBA00023157"/>
    </source>
</evidence>
<comment type="subcellular location">
    <subcellularLocation>
        <location evidence="1">Secreted</location>
    </subcellularLocation>
</comment>
<keyword evidence="8" id="KW-1185">Reference proteome</keyword>
<dbReference type="PANTHER" id="PTHR21101">
    <property type="entry name" value="RESISTIN"/>
    <property type="match status" value="1"/>
</dbReference>
<evidence type="ECO:0000256" key="1">
    <source>
        <dbReference type="ARBA" id="ARBA00004613"/>
    </source>
</evidence>
<dbReference type="FunCoup" id="A0A6P7Z4N3">
    <property type="interactions" value="20"/>
</dbReference>
<sequence length="101" mass="10790">MKVIIFFLLIVLLESGFVAANPDQCTISDLETLEKFCKPKECECKLSCSSVKANGAYATCPTGKTAAACSCGMACGSWDIQNEATCHCQCSGIDWTTARCC</sequence>
<keyword evidence="4" id="KW-0372">Hormone</keyword>
<comment type="similarity">
    <text evidence="2">Belongs to the resistin/FIZZ family.</text>
</comment>
<dbReference type="AlphaFoldDB" id="A0A6P7Z4N3"/>
<evidence type="ECO:0000256" key="4">
    <source>
        <dbReference type="ARBA" id="ARBA00022702"/>
    </source>
</evidence>
<organism evidence="8 9">
    <name type="scientific">Microcaecilia unicolor</name>
    <dbReference type="NCBI Taxonomy" id="1415580"/>
    <lineage>
        <taxon>Eukaryota</taxon>
        <taxon>Metazoa</taxon>
        <taxon>Chordata</taxon>
        <taxon>Craniata</taxon>
        <taxon>Vertebrata</taxon>
        <taxon>Euteleostomi</taxon>
        <taxon>Amphibia</taxon>
        <taxon>Gymnophiona</taxon>
        <taxon>Siphonopidae</taxon>
        <taxon>Microcaecilia</taxon>
    </lineage>
</organism>
<dbReference type="KEGG" id="muo:115478851"/>
<reference evidence="9" key="1">
    <citation type="submission" date="2025-08" db="UniProtKB">
        <authorList>
            <consortium name="RefSeq"/>
        </authorList>
    </citation>
    <scope>IDENTIFICATION</scope>
</reference>
<accession>A0A6P7Z4N3</accession>
<feature type="signal peptide" evidence="7">
    <location>
        <begin position="1"/>
        <end position="20"/>
    </location>
</feature>
<dbReference type="RefSeq" id="XP_030072343.1">
    <property type="nucleotide sequence ID" value="XM_030216483.1"/>
</dbReference>
<dbReference type="GO" id="GO:0005179">
    <property type="term" value="F:hormone activity"/>
    <property type="evidence" value="ECO:0007669"/>
    <property type="project" value="UniProtKB-KW"/>
</dbReference>
<evidence type="ECO:0000256" key="2">
    <source>
        <dbReference type="ARBA" id="ARBA00007258"/>
    </source>
</evidence>
<feature type="chain" id="PRO_5028129934" evidence="7">
    <location>
        <begin position="21"/>
        <end position="101"/>
    </location>
</feature>
<dbReference type="SUPFAM" id="SSF111423">
    <property type="entry name" value="Resistin"/>
    <property type="match status" value="1"/>
</dbReference>
<dbReference type="InterPro" id="IPR009714">
    <property type="entry name" value="RELM"/>
</dbReference>
<protein>
    <submittedName>
        <fullName evidence="9">Resistin-like beta</fullName>
    </submittedName>
</protein>
<dbReference type="InterPro" id="IPR036262">
    <property type="entry name" value="Resistin-like_sf"/>
</dbReference>
<dbReference type="GO" id="GO:0005615">
    <property type="term" value="C:extracellular space"/>
    <property type="evidence" value="ECO:0007669"/>
    <property type="project" value="TreeGrafter"/>
</dbReference>
<evidence type="ECO:0000313" key="9">
    <source>
        <dbReference type="RefSeq" id="XP_030072343.1"/>
    </source>
</evidence>
<gene>
    <name evidence="9" type="primary">LOC115478851</name>
</gene>
<dbReference type="PANTHER" id="PTHR21101:SF12">
    <property type="entry name" value="RESISTIN"/>
    <property type="match status" value="1"/>
</dbReference>
<proteinExistence type="inferred from homology"/>
<evidence type="ECO:0000313" key="8">
    <source>
        <dbReference type="Proteomes" id="UP000515156"/>
    </source>
</evidence>
<keyword evidence="6" id="KW-1015">Disulfide bond</keyword>
<evidence type="ECO:0000256" key="5">
    <source>
        <dbReference type="ARBA" id="ARBA00022729"/>
    </source>
</evidence>
<dbReference type="Proteomes" id="UP000515156">
    <property type="component" value="Chromosome 10"/>
</dbReference>